<dbReference type="KEGG" id="som:SOMG_04805"/>
<evidence type="ECO:0000313" key="4">
    <source>
        <dbReference type="Proteomes" id="UP001212411"/>
    </source>
</evidence>
<dbReference type="RefSeq" id="XP_056038901.1">
    <property type="nucleotide sequence ID" value="XM_056183582.1"/>
</dbReference>
<dbReference type="GO" id="GO:0016192">
    <property type="term" value="P:vesicle-mediated transport"/>
    <property type="evidence" value="ECO:0007669"/>
    <property type="project" value="InterPro"/>
</dbReference>
<organism evidence="3 4">
    <name type="scientific">Schizosaccharomyces osmophilus</name>
    <dbReference type="NCBI Taxonomy" id="2545709"/>
    <lineage>
        <taxon>Eukaryota</taxon>
        <taxon>Fungi</taxon>
        <taxon>Dikarya</taxon>
        <taxon>Ascomycota</taxon>
        <taxon>Taphrinomycotina</taxon>
        <taxon>Schizosaccharomycetes</taxon>
        <taxon>Schizosaccharomycetales</taxon>
        <taxon>Schizosaccharomycetaceae</taxon>
        <taxon>Schizosaccharomyces</taxon>
    </lineage>
</organism>
<protein>
    <submittedName>
        <fullName evidence="3">SNARE binding protein Sec1</fullName>
    </submittedName>
</protein>
<feature type="region of interest" description="Disordered" evidence="2">
    <location>
        <begin position="617"/>
        <end position="691"/>
    </location>
</feature>
<dbReference type="InterPro" id="IPR027482">
    <property type="entry name" value="Sec1-like_dom2"/>
</dbReference>
<evidence type="ECO:0000313" key="3">
    <source>
        <dbReference type="EMBL" id="WBW74658.1"/>
    </source>
</evidence>
<dbReference type="InterPro" id="IPR001619">
    <property type="entry name" value="Sec1-like"/>
</dbReference>
<dbReference type="PIRSF" id="PIRSF005715">
    <property type="entry name" value="VPS45_Sec1"/>
    <property type="match status" value="1"/>
</dbReference>
<proteinExistence type="inferred from homology"/>
<dbReference type="InterPro" id="IPR036045">
    <property type="entry name" value="Sec1-like_sf"/>
</dbReference>
<gene>
    <name evidence="3" type="primary">sec1</name>
    <name evidence="3" type="ORF">SOMG_04805</name>
</gene>
<feature type="compositionally biased region" description="Basic and acidic residues" evidence="2">
    <location>
        <begin position="664"/>
        <end position="681"/>
    </location>
</feature>
<dbReference type="PANTHER" id="PTHR11679">
    <property type="entry name" value="VESICLE PROTEIN SORTING-ASSOCIATED"/>
    <property type="match status" value="1"/>
</dbReference>
<comment type="similarity">
    <text evidence="1">Belongs to the STXBP/unc-18/SEC1 family.</text>
</comment>
<dbReference type="GeneID" id="80878271"/>
<dbReference type="Gene3D" id="3.40.50.1910">
    <property type="match status" value="1"/>
</dbReference>
<dbReference type="EMBL" id="CP115613">
    <property type="protein sequence ID" value="WBW74658.1"/>
    <property type="molecule type" value="Genomic_DNA"/>
</dbReference>
<dbReference type="SUPFAM" id="SSF56815">
    <property type="entry name" value="Sec1/munc18-like (SM) proteins"/>
    <property type="match status" value="1"/>
</dbReference>
<dbReference type="Proteomes" id="UP001212411">
    <property type="component" value="Chromosome 3"/>
</dbReference>
<dbReference type="Pfam" id="PF00995">
    <property type="entry name" value="Sec1"/>
    <property type="match status" value="1"/>
</dbReference>
<keyword evidence="4" id="KW-1185">Reference proteome</keyword>
<feature type="compositionally biased region" description="Basic residues" evidence="2">
    <location>
        <begin position="682"/>
        <end position="691"/>
    </location>
</feature>
<dbReference type="InterPro" id="IPR043154">
    <property type="entry name" value="Sec-1-like_dom1"/>
</dbReference>
<sequence length="691" mass="78960">MVLLDAQREIFFNKINAIECATKWKVLVVDRKTADIINRFTSVHRLLEEKIAAVEILENARTPNSSFEVLYILHCQDKLVDCIYKDQEYPNTYPGIHIMFTDRIKPNIVDRLKNSNITTKLRSVQIGYLDFYSLESRYFQVHDEYSGLRLYHPSSAPIIRQELSNIAHGILSVCVSLGMAPNIRCYYPKSARHTSKTMSFILASQLRDIVDEYCKTHPGFQESSQKSTCLIVDRSLDSVSPFVHEFSYQAMIHDLLKIKDESYPFAIMGPNGLETRIGKLSDDDSVYVKIRHMHMRDAIERLMGDFNKFCEENTIFLDKGQATSLNDMRGMLAGLSDFQELRDEYSLHLAMAQECMNLFEKENLLSIGAVEQDLATGASPEGKTPRNVLYDLLPLLDDNKTSEADKLRLLILYIAYRDGVILQDMMRLFRHSKLPSHRQEILQNLEQLGVRNVKRLSDPSTKRKEVAKSLPAGEETYELSRFVPNIKTVMESLVQDNLDNELFPFVRDLNPETEVEVEQTSLRSSRPSWTRSRSIATRIPKEKFLVFVTGGTTYSELRSCYETAETLNKNILLGSTACNSPNEWLDFFSKFRKTREELKFPEDTSEPIPCLQAQPGKIVQQQQPTVDVPSSPFDSTSPADALPSKETEKKKGKTSKLGKLISTSKKDKGKDNDKVLTESNDKKKKKKFGVF</sequence>
<reference evidence="3 4" key="1">
    <citation type="journal article" date="2023" name="G3 (Bethesda)">
        <title>A high-quality reference genome for the fission yeast Schizosaccharomyces osmophilus.</title>
        <authorList>
            <person name="Jia G.S."/>
            <person name="Zhang W.C."/>
            <person name="Liang Y."/>
            <person name="Liu X.H."/>
            <person name="Rhind N."/>
            <person name="Pidoux A."/>
            <person name="Brysch-Herzberg M."/>
            <person name="Du L.L."/>
        </authorList>
    </citation>
    <scope>NUCLEOTIDE SEQUENCE [LARGE SCALE GENOMIC DNA]</scope>
    <source>
        <strain evidence="3 4">CBS 15793</strain>
    </source>
</reference>
<dbReference type="AlphaFoldDB" id="A0AAF0AYI1"/>
<name>A0AAF0AYI1_9SCHI</name>
<dbReference type="InterPro" id="IPR043127">
    <property type="entry name" value="Sec-1-like_dom3a"/>
</dbReference>
<evidence type="ECO:0000256" key="1">
    <source>
        <dbReference type="ARBA" id="ARBA00009884"/>
    </source>
</evidence>
<accession>A0AAF0AYI1</accession>
<evidence type="ECO:0000256" key="2">
    <source>
        <dbReference type="SAM" id="MobiDB-lite"/>
    </source>
</evidence>
<dbReference type="Gene3D" id="3.90.830.10">
    <property type="entry name" value="Syntaxin Binding Protein 1, Chain A, domain 2"/>
    <property type="match status" value="1"/>
</dbReference>
<dbReference type="Gene3D" id="3.40.50.2060">
    <property type="match status" value="1"/>
</dbReference>
<dbReference type="Gene3D" id="1.25.40.60">
    <property type="match status" value="1"/>
</dbReference>